<reference evidence="2" key="5">
    <citation type="journal article" date="2021" name="G3 (Bethesda)">
        <title>Aegilops tauschii genome assembly Aet v5.0 features greater sequence contiguity and improved annotation.</title>
        <authorList>
            <person name="Wang L."/>
            <person name="Zhu T."/>
            <person name="Rodriguez J.C."/>
            <person name="Deal K.R."/>
            <person name="Dubcovsky J."/>
            <person name="McGuire P.E."/>
            <person name="Lux T."/>
            <person name="Spannagl M."/>
            <person name="Mayer K.F.X."/>
            <person name="Baldrich P."/>
            <person name="Meyers B.C."/>
            <person name="Huo N."/>
            <person name="Gu Y.Q."/>
            <person name="Zhou H."/>
            <person name="Devos K.M."/>
            <person name="Bennetzen J.L."/>
            <person name="Unver T."/>
            <person name="Budak H."/>
            <person name="Gulick P.J."/>
            <person name="Galiba G."/>
            <person name="Kalapos B."/>
            <person name="Nelson D.R."/>
            <person name="Li P."/>
            <person name="You F.M."/>
            <person name="Luo M.C."/>
            <person name="Dvorak J."/>
        </authorList>
    </citation>
    <scope>NUCLEOTIDE SEQUENCE [LARGE SCALE GENOMIC DNA]</scope>
    <source>
        <strain evidence="2">cv. AL8/78</strain>
    </source>
</reference>
<evidence type="ECO:0000256" key="1">
    <source>
        <dbReference type="SAM" id="MobiDB-lite"/>
    </source>
</evidence>
<reference evidence="2" key="3">
    <citation type="journal article" date="2017" name="Nature">
        <title>Genome sequence of the progenitor of the wheat D genome Aegilops tauschii.</title>
        <authorList>
            <person name="Luo M.C."/>
            <person name="Gu Y.Q."/>
            <person name="Puiu D."/>
            <person name="Wang H."/>
            <person name="Twardziok S.O."/>
            <person name="Deal K.R."/>
            <person name="Huo N."/>
            <person name="Zhu T."/>
            <person name="Wang L."/>
            <person name="Wang Y."/>
            <person name="McGuire P.E."/>
            <person name="Liu S."/>
            <person name="Long H."/>
            <person name="Ramasamy R.K."/>
            <person name="Rodriguez J.C."/>
            <person name="Van S.L."/>
            <person name="Yuan L."/>
            <person name="Wang Z."/>
            <person name="Xia Z."/>
            <person name="Xiao L."/>
            <person name="Anderson O.D."/>
            <person name="Ouyang S."/>
            <person name="Liang Y."/>
            <person name="Zimin A.V."/>
            <person name="Pertea G."/>
            <person name="Qi P."/>
            <person name="Bennetzen J.L."/>
            <person name="Dai X."/>
            <person name="Dawson M.W."/>
            <person name="Muller H.G."/>
            <person name="Kugler K."/>
            <person name="Rivarola-Duarte L."/>
            <person name="Spannagl M."/>
            <person name="Mayer K.F.X."/>
            <person name="Lu F.H."/>
            <person name="Bevan M.W."/>
            <person name="Leroy P."/>
            <person name="Li P."/>
            <person name="You F.M."/>
            <person name="Sun Q."/>
            <person name="Liu Z."/>
            <person name="Lyons E."/>
            <person name="Wicker T."/>
            <person name="Salzberg S.L."/>
            <person name="Devos K.M."/>
            <person name="Dvorak J."/>
        </authorList>
    </citation>
    <scope>NUCLEOTIDE SEQUENCE [LARGE SCALE GENOMIC DNA]</scope>
    <source>
        <strain evidence="2">cv. AL8/78</strain>
    </source>
</reference>
<organism evidence="2 3">
    <name type="scientific">Aegilops tauschii subsp. strangulata</name>
    <name type="common">Goatgrass</name>
    <dbReference type="NCBI Taxonomy" id="200361"/>
    <lineage>
        <taxon>Eukaryota</taxon>
        <taxon>Viridiplantae</taxon>
        <taxon>Streptophyta</taxon>
        <taxon>Embryophyta</taxon>
        <taxon>Tracheophyta</taxon>
        <taxon>Spermatophyta</taxon>
        <taxon>Magnoliopsida</taxon>
        <taxon>Liliopsida</taxon>
        <taxon>Poales</taxon>
        <taxon>Poaceae</taxon>
        <taxon>BOP clade</taxon>
        <taxon>Pooideae</taxon>
        <taxon>Triticodae</taxon>
        <taxon>Triticeae</taxon>
        <taxon>Triticinae</taxon>
        <taxon>Aegilops</taxon>
    </lineage>
</organism>
<reference evidence="3" key="2">
    <citation type="journal article" date="2017" name="Nat. Plants">
        <title>The Aegilops tauschii genome reveals multiple impacts of transposons.</title>
        <authorList>
            <person name="Zhao G."/>
            <person name="Zou C."/>
            <person name="Li K."/>
            <person name="Wang K."/>
            <person name="Li T."/>
            <person name="Gao L."/>
            <person name="Zhang X."/>
            <person name="Wang H."/>
            <person name="Yang Z."/>
            <person name="Liu X."/>
            <person name="Jiang W."/>
            <person name="Mao L."/>
            <person name="Kong X."/>
            <person name="Jiao Y."/>
            <person name="Jia J."/>
        </authorList>
    </citation>
    <scope>NUCLEOTIDE SEQUENCE [LARGE SCALE GENOMIC DNA]</scope>
    <source>
        <strain evidence="3">cv. AL8/78</strain>
    </source>
</reference>
<evidence type="ECO:0000313" key="2">
    <source>
        <dbReference type="EnsemblPlants" id="AET1Gv20181100.37"/>
    </source>
</evidence>
<keyword evidence="3" id="KW-1185">Reference proteome</keyword>
<feature type="region of interest" description="Disordered" evidence="1">
    <location>
        <begin position="1"/>
        <end position="44"/>
    </location>
</feature>
<sequence>YRSPAALPSVEQPLSHAAPPSLGQPLPPSNAADRSYAGDQSLGR</sequence>
<dbReference type="AlphaFoldDB" id="A0A452XVE6"/>
<accession>A0A452XVE6</accession>
<reference evidence="3" key="1">
    <citation type="journal article" date="2014" name="Science">
        <title>Ancient hybridizations among the ancestral genomes of bread wheat.</title>
        <authorList>
            <consortium name="International Wheat Genome Sequencing Consortium,"/>
            <person name="Marcussen T."/>
            <person name="Sandve S.R."/>
            <person name="Heier L."/>
            <person name="Spannagl M."/>
            <person name="Pfeifer M."/>
            <person name="Jakobsen K.S."/>
            <person name="Wulff B.B."/>
            <person name="Steuernagel B."/>
            <person name="Mayer K.F."/>
            <person name="Olsen O.A."/>
        </authorList>
    </citation>
    <scope>NUCLEOTIDE SEQUENCE [LARGE SCALE GENOMIC DNA]</scope>
    <source>
        <strain evidence="3">cv. AL8/78</strain>
    </source>
</reference>
<dbReference type="Proteomes" id="UP000015105">
    <property type="component" value="Chromosome 1D"/>
</dbReference>
<name>A0A452XVE6_AEGTS</name>
<reference evidence="2" key="4">
    <citation type="submission" date="2019-03" db="UniProtKB">
        <authorList>
            <consortium name="EnsemblPlants"/>
        </authorList>
    </citation>
    <scope>IDENTIFICATION</scope>
</reference>
<dbReference type="EnsemblPlants" id="AET1Gv20181100.37">
    <property type="protein sequence ID" value="AET1Gv20181100.37"/>
    <property type="gene ID" value="AET1Gv20181100"/>
</dbReference>
<evidence type="ECO:0000313" key="3">
    <source>
        <dbReference type="Proteomes" id="UP000015105"/>
    </source>
</evidence>
<protein>
    <submittedName>
        <fullName evidence="2">Uncharacterized protein</fullName>
    </submittedName>
</protein>
<dbReference type="Gramene" id="AET1Gv20181100.37">
    <property type="protein sequence ID" value="AET1Gv20181100.37"/>
    <property type="gene ID" value="AET1Gv20181100"/>
</dbReference>
<proteinExistence type="predicted"/>